<evidence type="ECO:0000256" key="1">
    <source>
        <dbReference type="ARBA" id="ARBA00004123"/>
    </source>
</evidence>
<evidence type="ECO:0000256" key="3">
    <source>
        <dbReference type="ARBA" id="ARBA00019691"/>
    </source>
</evidence>
<dbReference type="PANTHER" id="PTHR28027">
    <property type="entry name" value="TRANSCRIPTIONAL REGULATOR MIT1"/>
    <property type="match status" value="1"/>
</dbReference>
<keyword evidence="11" id="KW-1185">Reference proteome</keyword>
<evidence type="ECO:0000256" key="8">
    <source>
        <dbReference type="SAM" id="Coils"/>
    </source>
</evidence>
<dbReference type="Pfam" id="PF11221">
    <property type="entry name" value="Med21"/>
    <property type="match status" value="1"/>
</dbReference>
<proteinExistence type="inferred from homology"/>
<keyword evidence="4" id="KW-0805">Transcription regulation</keyword>
<reference evidence="10" key="1">
    <citation type="submission" date="2021-06" db="EMBL/GenBank/DDBJ databases">
        <authorList>
            <person name="Kallberg Y."/>
            <person name="Tangrot J."/>
            <person name="Rosling A."/>
        </authorList>
    </citation>
    <scope>NUCLEOTIDE SEQUENCE</scope>
    <source>
        <strain evidence="10">87-6 pot B 2015</strain>
    </source>
</reference>
<evidence type="ECO:0000256" key="7">
    <source>
        <dbReference type="ARBA" id="ARBA00031952"/>
    </source>
</evidence>
<comment type="similarity">
    <text evidence="2">Belongs to the Mediator complex subunit 21 family.</text>
</comment>
<keyword evidence="8" id="KW-0175">Coiled coil</keyword>
<dbReference type="EMBL" id="CAJVPP010001645">
    <property type="protein sequence ID" value="CAG8566339.1"/>
    <property type="molecule type" value="Genomic_DNA"/>
</dbReference>
<comment type="caution">
    <text evidence="10">The sequence shown here is derived from an EMBL/GenBank/DDBJ whole genome shotgun (WGS) entry which is preliminary data.</text>
</comment>
<dbReference type="InterPro" id="IPR018608">
    <property type="entry name" value="Gti1/Pac2"/>
</dbReference>
<protein>
    <recommendedName>
        <fullName evidence="3">Mediator of RNA polymerase II transcription subunit 21</fullName>
    </recommendedName>
    <alternativeName>
        <fullName evidence="7">Mediator complex subunit 21</fullName>
    </alternativeName>
</protein>
<name>A0A9N9BHU7_FUNMO</name>
<keyword evidence="6" id="KW-0539">Nucleus</keyword>
<evidence type="ECO:0000256" key="4">
    <source>
        <dbReference type="ARBA" id="ARBA00023015"/>
    </source>
</evidence>
<comment type="subcellular location">
    <subcellularLocation>
        <location evidence="1">Nucleus</location>
    </subcellularLocation>
</comment>
<feature type="coiled-coil region" evidence="8">
    <location>
        <begin position="421"/>
        <end position="448"/>
    </location>
</feature>
<evidence type="ECO:0000313" key="10">
    <source>
        <dbReference type="EMBL" id="CAG8566339.1"/>
    </source>
</evidence>
<feature type="region of interest" description="Disordered" evidence="9">
    <location>
        <begin position="182"/>
        <end position="204"/>
    </location>
</feature>
<dbReference type="GO" id="GO:0003677">
    <property type="term" value="F:DNA binding"/>
    <property type="evidence" value="ECO:0007669"/>
    <property type="project" value="TreeGrafter"/>
</dbReference>
<gene>
    <name evidence="10" type="ORF">FMOSSE_LOCUS7224</name>
</gene>
<organism evidence="10 11">
    <name type="scientific">Funneliformis mosseae</name>
    <name type="common">Endomycorrhizal fungus</name>
    <name type="synonym">Glomus mosseae</name>
    <dbReference type="NCBI Taxonomy" id="27381"/>
    <lineage>
        <taxon>Eukaryota</taxon>
        <taxon>Fungi</taxon>
        <taxon>Fungi incertae sedis</taxon>
        <taxon>Mucoromycota</taxon>
        <taxon>Glomeromycotina</taxon>
        <taxon>Glomeromycetes</taxon>
        <taxon>Glomerales</taxon>
        <taxon>Glomeraceae</taxon>
        <taxon>Funneliformis</taxon>
    </lineage>
</organism>
<dbReference type="AlphaFoldDB" id="A0A9N9BHU7"/>
<evidence type="ECO:0000256" key="5">
    <source>
        <dbReference type="ARBA" id="ARBA00023163"/>
    </source>
</evidence>
<dbReference type="GO" id="GO:0016592">
    <property type="term" value="C:mediator complex"/>
    <property type="evidence" value="ECO:0007669"/>
    <property type="project" value="InterPro"/>
</dbReference>
<accession>A0A9N9BHU7</accession>
<evidence type="ECO:0000256" key="9">
    <source>
        <dbReference type="SAM" id="MobiDB-lite"/>
    </source>
</evidence>
<dbReference type="Gene3D" id="6.10.280.10">
    <property type="entry name" value="Mediator complex, subunit Med21"/>
    <property type="match status" value="1"/>
</dbReference>
<dbReference type="PANTHER" id="PTHR28027:SF2">
    <property type="entry name" value="TRANSCRIPTIONAL REGULATOR MIT1"/>
    <property type="match status" value="1"/>
</dbReference>
<evidence type="ECO:0000256" key="6">
    <source>
        <dbReference type="ARBA" id="ARBA00023242"/>
    </source>
</evidence>
<dbReference type="SUPFAM" id="SSF140718">
    <property type="entry name" value="Mediator hinge subcomplex-like"/>
    <property type="match status" value="1"/>
</dbReference>
<dbReference type="InterPro" id="IPR037212">
    <property type="entry name" value="Med7/Med21-like"/>
</dbReference>
<dbReference type="InterPro" id="IPR021384">
    <property type="entry name" value="Mediator_Med21"/>
</dbReference>
<evidence type="ECO:0000256" key="2">
    <source>
        <dbReference type="ARBA" id="ARBA00005770"/>
    </source>
</evidence>
<dbReference type="Proteomes" id="UP000789375">
    <property type="component" value="Unassembled WGS sequence"/>
</dbReference>
<sequence length="470" mass="54526">MDALIIFEACRQGVLNRTTRRMVEEEKKVLCAGSIYVYDERESGIKRWTDGKYWSPSRIVGDFLVYQELEKRIPHIKSYDKLDDNLKQRIKDENLKFHISNKGTFIHRKDGLSKKTITVKLNEAFQHMVIYEEKEGNNNHLYPPRAYVELLNIEPGVDLTQNEALRKQNYVRLNEESPASRLRKGKVVERQRPSSNINIPPKRPVAPFQPLPSIAEALYSPVSTMQRTNDFELPELNITRIINLLSGSQENDSMVKLEKSEDSSWSVQSTNCIDNGINIWQNGEYPFPSRAFPSHTYRTMRDTVIPDTVKPLADQDSDFMDLVDYSLNVLMQNPLPYDKEETLEEATSMNMDRLTQLQDAIDELARMFANSVEYLNRAQVHVDQDPGKFRESQRELVQDIVKKSKQIELLIEKLPGMQNSEQEQIDMIKELNKEMHEANLEYLKASLKKQIMETIGILCRDQSTAYNTEE</sequence>
<dbReference type="Pfam" id="PF09729">
    <property type="entry name" value="Gti1_Pac2"/>
    <property type="match status" value="1"/>
</dbReference>
<keyword evidence="5" id="KW-0804">Transcription</keyword>
<evidence type="ECO:0000313" key="11">
    <source>
        <dbReference type="Proteomes" id="UP000789375"/>
    </source>
</evidence>